<evidence type="ECO:0000313" key="8">
    <source>
        <dbReference type="Proteomes" id="UP000015101"/>
    </source>
</evidence>
<dbReference type="Pfam" id="PF00328">
    <property type="entry name" value="His_Phos_2"/>
    <property type="match status" value="1"/>
</dbReference>
<reference evidence="6 8" key="2">
    <citation type="journal article" date="2013" name="Nature">
        <title>Insights into bilaterian evolution from three spiralian genomes.</title>
        <authorList>
            <person name="Simakov O."/>
            <person name="Marletaz F."/>
            <person name="Cho S.J."/>
            <person name="Edsinger-Gonzales E."/>
            <person name="Havlak P."/>
            <person name="Hellsten U."/>
            <person name="Kuo D.H."/>
            <person name="Larsson T."/>
            <person name="Lv J."/>
            <person name="Arendt D."/>
            <person name="Savage R."/>
            <person name="Osoegawa K."/>
            <person name="de Jong P."/>
            <person name="Grimwood J."/>
            <person name="Chapman J.A."/>
            <person name="Shapiro H."/>
            <person name="Aerts A."/>
            <person name="Otillar R.P."/>
            <person name="Terry A.Y."/>
            <person name="Boore J.L."/>
            <person name="Grigoriev I.V."/>
            <person name="Lindberg D.R."/>
            <person name="Seaver E.C."/>
            <person name="Weisblat D.A."/>
            <person name="Putnam N.H."/>
            <person name="Rokhsar D.S."/>
        </authorList>
    </citation>
    <scope>NUCLEOTIDE SEQUENCE</scope>
</reference>
<dbReference type="GO" id="GO:0016787">
    <property type="term" value="F:hydrolase activity"/>
    <property type="evidence" value="ECO:0007669"/>
    <property type="project" value="UniProtKB-KW"/>
</dbReference>
<name>T1FIU3_HELRO</name>
<keyword evidence="2" id="KW-0378">Hydrolase</keyword>
<dbReference type="SUPFAM" id="SSF53254">
    <property type="entry name" value="Phosphoglycerate mutase-like"/>
    <property type="match status" value="1"/>
</dbReference>
<dbReference type="InterPro" id="IPR029033">
    <property type="entry name" value="His_PPase_superfam"/>
</dbReference>
<dbReference type="Proteomes" id="UP000015101">
    <property type="component" value="Unassembled WGS sequence"/>
</dbReference>
<comment type="similarity">
    <text evidence="1">Belongs to the histidine acid phosphatase family.</text>
</comment>
<evidence type="ECO:0000313" key="6">
    <source>
        <dbReference type="EMBL" id="ESN90046.1"/>
    </source>
</evidence>
<dbReference type="EMBL" id="KB097778">
    <property type="protein sequence ID" value="ESN90046.1"/>
    <property type="molecule type" value="Genomic_DNA"/>
</dbReference>
<dbReference type="Gene3D" id="3.40.50.1240">
    <property type="entry name" value="Phosphoglycerate mutase-like"/>
    <property type="match status" value="1"/>
</dbReference>
<sequence>MVEHVEEVDFNSPITKFTHCLTGYPLLMEIWQNLYNMTMYKKKGETSSRPMVSLYMGHDRSIEPLLTILQIKRDLWLLPLASAITFELYSLRSKKFYIRVIYNGNDVTKQLIFCRKLNGDGLCDFENFNFFAMKDIDHHCFFGDNFSNACNSKR</sequence>
<reference evidence="8" key="1">
    <citation type="submission" date="2012-12" db="EMBL/GenBank/DDBJ databases">
        <authorList>
            <person name="Hellsten U."/>
            <person name="Grimwood J."/>
            <person name="Chapman J.A."/>
            <person name="Shapiro H."/>
            <person name="Aerts A."/>
            <person name="Otillar R.P."/>
            <person name="Terry A.Y."/>
            <person name="Boore J.L."/>
            <person name="Simakov O."/>
            <person name="Marletaz F."/>
            <person name="Cho S.-J."/>
            <person name="Edsinger-Gonzales E."/>
            <person name="Havlak P."/>
            <person name="Kuo D.-H."/>
            <person name="Larsson T."/>
            <person name="Lv J."/>
            <person name="Arendt D."/>
            <person name="Savage R."/>
            <person name="Osoegawa K."/>
            <person name="de Jong P."/>
            <person name="Lindberg D.R."/>
            <person name="Seaver E.C."/>
            <person name="Weisblat D.A."/>
            <person name="Putnam N.H."/>
            <person name="Grigoriev I.V."/>
            <person name="Rokhsar D.S."/>
        </authorList>
    </citation>
    <scope>NUCLEOTIDE SEQUENCE</scope>
</reference>
<dbReference type="PANTHER" id="PTHR11567">
    <property type="entry name" value="ACID PHOSPHATASE-RELATED"/>
    <property type="match status" value="1"/>
</dbReference>
<dbReference type="OrthoDB" id="10262962at2759"/>
<dbReference type="KEGG" id="hro:HELRODRAFT_182836"/>
<dbReference type="GeneID" id="20208742"/>
<organism evidence="7 8">
    <name type="scientific">Helobdella robusta</name>
    <name type="common">Californian leech</name>
    <dbReference type="NCBI Taxonomy" id="6412"/>
    <lineage>
        <taxon>Eukaryota</taxon>
        <taxon>Metazoa</taxon>
        <taxon>Spiralia</taxon>
        <taxon>Lophotrochozoa</taxon>
        <taxon>Annelida</taxon>
        <taxon>Clitellata</taxon>
        <taxon>Hirudinea</taxon>
        <taxon>Rhynchobdellida</taxon>
        <taxon>Glossiphoniidae</taxon>
        <taxon>Helobdella</taxon>
    </lineage>
</organism>
<proteinExistence type="inferred from homology"/>
<gene>
    <name evidence="7" type="primary">20208742</name>
    <name evidence="6" type="ORF">HELRODRAFT_182836</name>
</gene>
<evidence type="ECO:0000256" key="4">
    <source>
        <dbReference type="ARBA" id="ARBA00040357"/>
    </source>
</evidence>
<dbReference type="CTD" id="20208742"/>
<comment type="catalytic activity">
    <reaction evidence="3">
        <text>3-O-[beta-D-GlcA-(1-&gt;3)-beta-D-Gal-(1-&gt;3)-beta-D-Gal-(1-&gt;4)-beta-D-2-O-P-Xyl]-L-seryl-[protein] + H2O = 3-O-(beta-D-GlcA-(1-&gt;3)-beta-D-Gal-(1-&gt;3)-beta-D-Gal-(1-&gt;4)-beta-D-Xyl)-L-seryl-[protein] + phosphate</text>
        <dbReference type="Rhea" id="RHEA:56512"/>
        <dbReference type="Rhea" id="RHEA-COMP:12573"/>
        <dbReference type="Rhea" id="RHEA-COMP:14559"/>
        <dbReference type="ChEBI" id="CHEBI:15377"/>
        <dbReference type="ChEBI" id="CHEBI:43474"/>
        <dbReference type="ChEBI" id="CHEBI:132093"/>
        <dbReference type="ChEBI" id="CHEBI:140495"/>
    </reaction>
</comment>
<dbReference type="AlphaFoldDB" id="T1FIU3"/>
<dbReference type="EMBL" id="AMQM01008425">
    <property type="status" value="NOT_ANNOTATED_CDS"/>
    <property type="molecule type" value="Genomic_DNA"/>
</dbReference>
<evidence type="ECO:0000256" key="5">
    <source>
        <dbReference type="ARBA" id="ARBA00041499"/>
    </source>
</evidence>
<accession>T1FIU3</accession>
<keyword evidence="8" id="KW-1185">Reference proteome</keyword>
<dbReference type="EnsemblMetazoa" id="HelroT182836">
    <property type="protein sequence ID" value="HelroP182836"/>
    <property type="gene ID" value="HelroG182836"/>
</dbReference>
<dbReference type="InParanoid" id="T1FIU3"/>
<protein>
    <recommendedName>
        <fullName evidence="4">2-phosphoxylose phosphatase 1</fullName>
    </recommendedName>
    <alternativeName>
        <fullName evidence="5">Acid phosphatase-like protein 2</fullName>
    </alternativeName>
</protein>
<dbReference type="InterPro" id="IPR050645">
    <property type="entry name" value="Histidine_acid_phosphatase"/>
</dbReference>
<dbReference type="PANTHER" id="PTHR11567:SF110">
    <property type="entry name" value="2-PHOSPHOXYLOSE PHOSPHATASE 1"/>
    <property type="match status" value="1"/>
</dbReference>
<dbReference type="InterPro" id="IPR000560">
    <property type="entry name" value="His_Pase_clade-2"/>
</dbReference>
<evidence type="ECO:0000256" key="3">
    <source>
        <dbReference type="ARBA" id="ARBA00036311"/>
    </source>
</evidence>
<evidence type="ECO:0000313" key="7">
    <source>
        <dbReference type="EnsemblMetazoa" id="HelroP182836"/>
    </source>
</evidence>
<evidence type="ECO:0000256" key="1">
    <source>
        <dbReference type="ARBA" id="ARBA00005375"/>
    </source>
</evidence>
<dbReference type="RefSeq" id="XP_009031811.1">
    <property type="nucleotide sequence ID" value="XM_009033563.1"/>
</dbReference>
<dbReference type="HOGENOM" id="CLU_1706203_0_0_1"/>
<reference evidence="7" key="3">
    <citation type="submission" date="2015-06" db="UniProtKB">
        <authorList>
            <consortium name="EnsemblMetazoa"/>
        </authorList>
    </citation>
    <scope>IDENTIFICATION</scope>
</reference>
<evidence type="ECO:0000256" key="2">
    <source>
        <dbReference type="ARBA" id="ARBA00022801"/>
    </source>
</evidence>